<name>A0ABV2SY33_9FLAO</name>
<keyword evidence="1" id="KW-1133">Transmembrane helix</keyword>
<sequence length="271" mass="31812">MIKFFRKIRKNLLRKNKFSKYLLYAIGEIILVVIGILIALQINNWNENRKGRIQELSSMKEVVENLKYDMVRCDNNINKNATVIKGLDSLRTSISNAIDGNDQATDIYYYALKYGIDYNKAVLNRAAYEELINSGSIKAIDNRTLVQQLSDYYQRIAFTVPEFRPKTGYENMQTSRKKFISFKGLEPFLQSFDTINKVSFSVDYDFKDIQQMEHLKLLQPHELALTDYYNDIAQFQIDLKTYIFYMSWVKEAANDLILDIKKEYQLTDTIE</sequence>
<evidence type="ECO:0000313" key="3">
    <source>
        <dbReference type="Proteomes" id="UP001549799"/>
    </source>
</evidence>
<dbReference type="Pfam" id="PF19578">
    <property type="entry name" value="DUF6090"/>
    <property type="match status" value="1"/>
</dbReference>
<dbReference type="Proteomes" id="UP001549799">
    <property type="component" value="Unassembled WGS sequence"/>
</dbReference>
<protein>
    <submittedName>
        <fullName evidence="2">DUF6090 family protein</fullName>
    </submittedName>
</protein>
<keyword evidence="3" id="KW-1185">Reference proteome</keyword>
<feature type="transmembrane region" description="Helical" evidence="1">
    <location>
        <begin position="21"/>
        <end position="42"/>
    </location>
</feature>
<gene>
    <name evidence="2" type="ORF">ABXZ36_15535</name>
</gene>
<dbReference type="RefSeq" id="WP_354616601.1">
    <property type="nucleotide sequence ID" value="NZ_JBEXAE010000012.1"/>
</dbReference>
<keyword evidence="1" id="KW-0472">Membrane</keyword>
<evidence type="ECO:0000313" key="2">
    <source>
        <dbReference type="EMBL" id="MET6992059.1"/>
    </source>
</evidence>
<comment type="caution">
    <text evidence="2">The sequence shown here is derived from an EMBL/GenBank/DDBJ whole genome shotgun (WGS) entry which is preliminary data.</text>
</comment>
<organism evidence="2 3">
    <name type="scientific">Sediminicola arcticus</name>
    <dbReference type="NCBI Taxonomy" id="1574308"/>
    <lineage>
        <taxon>Bacteria</taxon>
        <taxon>Pseudomonadati</taxon>
        <taxon>Bacteroidota</taxon>
        <taxon>Flavobacteriia</taxon>
        <taxon>Flavobacteriales</taxon>
        <taxon>Flavobacteriaceae</taxon>
        <taxon>Sediminicola</taxon>
    </lineage>
</organism>
<accession>A0ABV2SY33</accession>
<reference evidence="2 3" key="1">
    <citation type="submission" date="2024-07" db="EMBL/GenBank/DDBJ databases">
        <title>The genome sequence of type strain Sediminicola arcticus GDMCC 1.2805.</title>
        <authorList>
            <person name="Liu Y."/>
        </authorList>
    </citation>
    <scope>NUCLEOTIDE SEQUENCE [LARGE SCALE GENOMIC DNA]</scope>
    <source>
        <strain evidence="2 3">GDMCC 1.2805</strain>
    </source>
</reference>
<keyword evidence="1" id="KW-0812">Transmembrane</keyword>
<dbReference type="EMBL" id="JBEXAE010000012">
    <property type="protein sequence ID" value="MET6992059.1"/>
    <property type="molecule type" value="Genomic_DNA"/>
</dbReference>
<evidence type="ECO:0000256" key="1">
    <source>
        <dbReference type="SAM" id="Phobius"/>
    </source>
</evidence>
<dbReference type="InterPro" id="IPR045749">
    <property type="entry name" value="DUF6090"/>
</dbReference>
<proteinExistence type="predicted"/>